<protein>
    <recommendedName>
        <fullName evidence="2">AAA-ATPase-like domain-containing protein</fullName>
    </recommendedName>
</protein>
<feature type="domain" description="AAA-ATPase-like" evidence="2">
    <location>
        <begin position="26"/>
        <end position="247"/>
    </location>
</feature>
<dbReference type="AlphaFoldDB" id="A0A9P0AC89"/>
<keyword evidence="1" id="KW-0732">Signal</keyword>
<evidence type="ECO:0000313" key="3">
    <source>
        <dbReference type="EMBL" id="CAH0387725.1"/>
    </source>
</evidence>
<feature type="chain" id="PRO_5040490432" description="AAA-ATPase-like domain-containing protein" evidence="1">
    <location>
        <begin position="20"/>
        <end position="692"/>
    </location>
</feature>
<feature type="signal peptide" evidence="1">
    <location>
        <begin position="1"/>
        <end position="19"/>
    </location>
</feature>
<dbReference type="Proteomes" id="UP001152759">
    <property type="component" value="Chromosome 3"/>
</dbReference>
<evidence type="ECO:0000313" key="4">
    <source>
        <dbReference type="Proteomes" id="UP001152759"/>
    </source>
</evidence>
<evidence type="ECO:0000256" key="1">
    <source>
        <dbReference type="SAM" id="SignalP"/>
    </source>
</evidence>
<gene>
    <name evidence="3" type="ORF">BEMITA_LOCUS6700</name>
</gene>
<reference evidence="3" key="1">
    <citation type="submission" date="2021-12" db="EMBL/GenBank/DDBJ databases">
        <authorList>
            <person name="King R."/>
        </authorList>
    </citation>
    <scope>NUCLEOTIDE SEQUENCE</scope>
</reference>
<dbReference type="KEGG" id="btab:109030770"/>
<keyword evidence="4" id="KW-1185">Reference proteome</keyword>
<dbReference type="PANTHER" id="PTHR34825:SF1">
    <property type="entry name" value="AAA-ATPASE-LIKE DOMAIN-CONTAINING PROTEIN"/>
    <property type="match status" value="1"/>
</dbReference>
<name>A0A9P0AC89_BEMTA</name>
<sequence>MKQPLSVILTLFALHQYEAADPYAGDFARVRHSKTFVDKTNFIGLFLNMSHSTIHISVPPKFGKSVNLDMLRLYLDAPVKVGNETTANNQYTDTLFLGTKFHGNPHFGDHYLKYKVVHVDFSPFKIVEDVETFNRSLAEVVCQMHEKYGSHLNFSYIDGKKAPPQACLDYHREKKLSILDAGQQLISDIYFAFSKPIIVLIDNFDAILHNYMIGPVRHKEKIHKYFGHFLRGLVQDSPEVNKSLMVGSLTLGGVLATLTNDTKHLFPFENGTVAQYFGFTGQDVDNLLDTFQIREKNAQLRSLYMGYRVLDSPNLTLYNPLSITDFLEQRWHTNSSNLFKGLDGCDRILENVVIGREVERVAYTVGKKRKHLPQRYTFSNGRLAFQHVDRLHRGMRSKINTFASVDDINLFMQYLFEFGYFSIVHARVVTSELDMVTIIEDVVLTPATLEARKVLRKYLTASNYYQFVLGKTWDQLNAFGEFLLDLPGKEVFHDLAVATHKIFNRTWDEVSWPVSMTGAMEAIFAHNATLAKQYPAVHFELVVEREADGFDCSNELDVFLVTGKSVGIIIENRQGIEHKLASNTFYAMLDRGCEDVYEHMRPRILVKTKIAMLINLTPSRHCEIFYRVTDQKQGDPLWGFAQHPLGEILEFEETKKPDDPGMKSKFDLETQKMLEEAMRKSQKYNVSSGLGV</sequence>
<dbReference type="PANTHER" id="PTHR34825">
    <property type="entry name" value="CONSERVED PROTEIN, WITH A WEAK D-GALACTARATE DEHYDRATASE/ALTRONATE HYDROLASE DOMAIN"/>
    <property type="match status" value="1"/>
</dbReference>
<organism evidence="3 4">
    <name type="scientific">Bemisia tabaci</name>
    <name type="common">Sweetpotato whitefly</name>
    <name type="synonym">Aleurodes tabaci</name>
    <dbReference type="NCBI Taxonomy" id="7038"/>
    <lineage>
        <taxon>Eukaryota</taxon>
        <taxon>Metazoa</taxon>
        <taxon>Ecdysozoa</taxon>
        <taxon>Arthropoda</taxon>
        <taxon>Hexapoda</taxon>
        <taxon>Insecta</taxon>
        <taxon>Pterygota</taxon>
        <taxon>Neoptera</taxon>
        <taxon>Paraneoptera</taxon>
        <taxon>Hemiptera</taxon>
        <taxon>Sternorrhyncha</taxon>
        <taxon>Aleyrodoidea</taxon>
        <taxon>Aleyrodidae</taxon>
        <taxon>Aleyrodinae</taxon>
        <taxon>Bemisia</taxon>
    </lineage>
</organism>
<accession>A0A9P0AC89</accession>
<dbReference type="Pfam" id="PF09820">
    <property type="entry name" value="AAA-ATPase_like"/>
    <property type="match status" value="1"/>
</dbReference>
<dbReference type="EMBL" id="OU963864">
    <property type="protein sequence ID" value="CAH0387725.1"/>
    <property type="molecule type" value="Genomic_DNA"/>
</dbReference>
<proteinExistence type="predicted"/>
<evidence type="ECO:0000259" key="2">
    <source>
        <dbReference type="Pfam" id="PF09820"/>
    </source>
</evidence>
<dbReference type="InterPro" id="IPR018631">
    <property type="entry name" value="AAA-ATPase-like_dom"/>
</dbReference>